<dbReference type="PROSITE" id="PS50887">
    <property type="entry name" value="GGDEF"/>
    <property type="match status" value="1"/>
</dbReference>
<evidence type="ECO:0000256" key="1">
    <source>
        <dbReference type="ARBA" id="ARBA00012528"/>
    </source>
</evidence>
<dbReference type="Pfam" id="PF00990">
    <property type="entry name" value="GGDEF"/>
    <property type="match status" value="1"/>
</dbReference>
<feature type="transmembrane region" description="Helical" evidence="4">
    <location>
        <begin position="6"/>
        <end position="29"/>
    </location>
</feature>
<dbReference type="PANTHER" id="PTHR45138">
    <property type="entry name" value="REGULATORY COMPONENTS OF SENSORY TRANSDUCTION SYSTEM"/>
    <property type="match status" value="1"/>
</dbReference>
<keyword evidence="4" id="KW-1133">Transmembrane helix</keyword>
<dbReference type="InterPro" id="IPR000160">
    <property type="entry name" value="GGDEF_dom"/>
</dbReference>
<evidence type="ECO:0000313" key="6">
    <source>
        <dbReference type="EMBL" id="MBD8890130.1"/>
    </source>
</evidence>
<dbReference type="InterPro" id="IPR043128">
    <property type="entry name" value="Rev_trsase/Diguanyl_cyclase"/>
</dbReference>
<dbReference type="SUPFAM" id="SSF55073">
    <property type="entry name" value="Nucleotide cyclase"/>
    <property type="match status" value="1"/>
</dbReference>
<reference evidence="7" key="1">
    <citation type="submission" date="2020-09" db="EMBL/GenBank/DDBJ databases">
        <title>The genome sequence of strain Labrenzia suaedae 4C16A.</title>
        <authorList>
            <person name="Liu Y."/>
        </authorList>
    </citation>
    <scope>NUCLEOTIDE SEQUENCE [LARGE SCALE GENOMIC DNA]</scope>
    <source>
        <strain evidence="7">4C16A</strain>
    </source>
</reference>
<feature type="transmembrane region" description="Helical" evidence="4">
    <location>
        <begin position="118"/>
        <end position="136"/>
    </location>
</feature>
<protein>
    <recommendedName>
        <fullName evidence="1">diguanylate cyclase</fullName>
        <ecNumber evidence="1">2.7.7.65</ecNumber>
    </recommendedName>
</protein>
<sequence length="425" mass="46724">MKLDVFTVFVFLCGMCFLAGCVIFMAWWISKSSRGLLLWSISFFLRGSALPLLMLRNKIPDFLSIDVANAVLMLGLGISWYGTRELAGQKGRVIVAIAPAVLWLLACQVPEFYGNTTWRVLFFAALSGVYSAFIGLEFLRSGTRSKTHGARLRKSLGIVFLMISVMYLLRCVAALYSGVPDNPMNGGNLVGITLFITLFWVVGGTVVWLAIYFEEYVLSLKHEAEHDVLTNCPNRRALMVRGDMLLAKSSGEAAGILVFDLDYFKLVNDTHGHHAGDCILREFALLMRKSMRSVDVFGRLGGEEFAAVLPGVSPARMEQIADRLRQTVEEHKFIVDGQAVKITTSIGMVHTSLAGHDLEALLMKADDALYQAKDKGRNRIVHWRSMGGQGMLERRAGPTGNDPAPGADEQESASFSSLGRSALAT</sequence>
<dbReference type="EC" id="2.7.7.65" evidence="1"/>
<evidence type="ECO:0000256" key="4">
    <source>
        <dbReference type="SAM" id="Phobius"/>
    </source>
</evidence>
<dbReference type="SMART" id="SM00267">
    <property type="entry name" value="GGDEF"/>
    <property type="match status" value="1"/>
</dbReference>
<dbReference type="InterPro" id="IPR050469">
    <property type="entry name" value="Diguanylate_Cyclase"/>
</dbReference>
<evidence type="ECO:0000313" key="7">
    <source>
        <dbReference type="Proteomes" id="UP000632063"/>
    </source>
</evidence>
<feature type="region of interest" description="Disordered" evidence="3">
    <location>
        <begin position="388"/>
        <end position="425"/>
    </location>
</feature>
<feature type="compositionally biased region" description="Polar residues" evidence="3">
    <location>
        <begin position="412"/>
        <end position="425"/>
    </location>
</feature>
<reference evidence="6 7" key="2">
    <citation type="journal article" date="2021" name="Int. J. Syst. Evol. Microbiol.">
        <title>Roseibium litorale sp. nov., isolated from a tidal flat sediment and proposal for the reclassification of Labrenzia polysiphoniae as Roseibium polysiphoniae comb. nov.</title>
        <authorList>
            <person name="Liu Y."/>
            <person name="Pei T."/>
            <person name="Du J."/>
            <person name="Chao M."/>
            <person name="Deng M.R."/>
            <person name="Zhu H."/>
        </authorList>
    </citation>
    <scope>NUCLEOTIDE SEQUENCE [LARGE SCALE GENOMIC DNA]</scope>
    <source>
        <strain evidence="6 7">4C16A</strain>
    </source>
</reference>
<comment type="caution">
    <text evidence="6">The sequence shown here is derived from an EMBL/GenBank/DDBJ whole genome shotgun (WGS) entry which is preliminary data.</text>
</comment>
<organism evidence="6 7">
    <name type="scientific">Roseibium litorale</name>
    <dbReference type="NCBI Taxonomy" id="2803841"/>
    <lineage>
        <taxon>Bacteria</taxon>
        <taxon>Pseudomonadati</taxon>
        <taxon>Pseudomonadota</taxon>
        <taxon>Alphaproteobacteria</taxon>
        <taxon>Hyphomicrobiales</taxon>
        <taxon>Stappiaceae</taxon>
        <taxon>Roseibium</taxon>
    </lineage>
</organism>
<name>A0ABR9CGZ5_9HYPH</name>
<dbReference type="Gene3D" id="3.30.70.270">
    <property type="match status" value="1"/>
</dbReference>
<dbReference type="InterPro" id="IPR029787">
    <property type="entry name" value="Nucleotide_cyclase"/>
</dbReference>
<feature type="transmembrane region" description="Helical" evidence="4">
    <location>
        <begin position="93"/>
        <end position="112"/>
    </location>
</feature>
<accession>A0ABR9CGZ5</accession>
<dbReference type="PANTHER" id="PTHR45138:SF9">
    <property type="entry name" value="DIGUANYLATE CYCLASE DGCM-RELATED"/>
    <property type="match status" value="1"/>
</dbReference>
<dbReference type="EMBL" id="JACYXI010000001">
    <property type="protein sequence ID" value="MBD8890130.1"/>
    <property type="molecule type" value="Genomic_DNA"/>
</dbReference>
<gene>
    <name evidence="6" type="ORF">IG616_01100</name>
</gene>
<dbReference type="PROSITE" id="PS51257">
    <property type="entry name" value="PROKAR_LIPOPROTEIN"/>
    <property type="match status" value="1"/>
</dbReference>
<dbReference type="Proteomes" id="UP000632063">
    <property type="component" value="Unassembled WGS sequence"/>
</dbReference>
<evidence type="ECO:0000256" key="3">
    <source>
        <dbReference type="SAM" id="MobiDB-lite"/>
    </source>
</evidence>
<dbReference type="RefSeq" id="WP_192145605.1">
    <property type="nucleotide sequence ID" value="NZ_JACYXI010000001.1"/>
</dbReference>
<comment type="catalytic activity">
    <reaction evidence="2">
        <text>2 GTP = 3',3'-c-di-GMP + 2 diphosphate</text>
        <dbReference type="Rhea" id="RHEA:24898"/>
        <dbReference type="ChEBI" id="CHEBI:33019"/>
        <dbReference type="ChEBI" id="CHEBI:37565"/>
        <dbReference type="ChEBI" id="CHEBI:58805"/>
        <dbReference type="EC" id="2.7.7.65"/>
    </reaction>
</comment>
<feature type="transmembrane region" description="Helical" evidence="4">
    <location>
        <begin position="156"/>
        <end position="177"/>
    </location>
</feature>
<feature type="transmembrane region" description="Helical" evidence="4">
    <location>
        <begin position="62"/>
        <end position="81"/>
    </location>
</feature>
<feature type="domain" description="GGDEF" evidence="5">
    <location>
        <begin position="252"/>
        <end position="385"/>
    </location>
</feature>
<dbReference type="CDD" id="cd01949">
    <property type="entry name" value="GGDEF"/>
    <property type="match status" value="1"/>
</dbReference>
<keyword evidence="4" id="KW-0472">Membrane</keyword>
<proteinExistence type="predicted"/>
<keyword evidence="7" id="KW-1185">Reference proteome</keyword>
<dbReference type="NCBIfam" id="TIGR00254">
    <property type="entry name" value="GGDEF"/>
    <property type="match status" value="1"/>
</dbReference>
<evidence type="ECO:0000259" key="5">
    <source>
        <dbReference type="PROSITE" id="PS50887"/>
    </source>
</evidence>
<feature type="transmembrane region" description="Helical" evidence="4">
    <location>
        <begin position="189"/>
        <end position="213"/>
    </location>
</feature>
<evidence type="ECO:0000256" key="2">
    <source>
        <dbReference type="ARBA" id="ARBA00034247"/>
    </source>
</evidence>
<keyword evidence="4" id="KW-0812">Transmembrane</keyword>